<dbReference type="GO" id="GO:0051539">
    <property type="term" value="F:4 iron, 4 sulfur cluster binding"/>
    <property type="evidence" value="ECO:0007669"/>
    <property type="project" value="UniProtKB-KW"/>
</dbReference>
<evidence type="ECO:0000256" key="5">
    <source>
        <dbReference type="ARBA" id="ARBA00023004"/>
    </source>
</evidence>
<dbReference type="PANTHER" id="PTHR43545">
    <property type="entry name" value="FORMATE DEHYDROGENASE, NITRATE-INDUCIBLE, IRON-SULFUR SUBUNIT"/>
    <property type="match status" value="1"/>
</dbReference>
<keyword evidence="2" id="KW-0004">4Fe-4S</keyword>
<evidence type="ECO:0000256" key="2">
    <source>
        <dbReference type="ARBA" id="ARBA00022485"/>
    </source>
</evidence>
<dbReference type="GeneID" id="98657553"/>
<dbReference type="AlphaFoldDB" id="A0A6N6NMJ6"/>
<dbReference type="GO" id="GO:0030313">
    <property type="term" value="C:cell envelope"/>
    <property type="evidence" value="ECO:0007669"/>
    <property type="project" value="UniProtKB-SubCell"/>
</dbReference>
<comment type="subcellular location">
    <subcellularLocation>
        <location evidence="1">Cell envelope</location>
    </subcellularLocation>
</comment>
<evidence type="ECO:0000259" key="7">
    <source>
        <dbReference type="Pfam" id="PF13247"/>
    </source>
</evidence>
<evidence type="ECO:0000256" key="4">
    <source>
        <dbReference type="ARBA" id="ARBA00022737"/>
    </source>
</evidence>
<dbReference type="InterPro" id="IPR017896">
    <property type="entry name" value="4Fe4S_Fe-S-bd"/>
</dbReference>
<dbReference type="GO" id="GO:0046872">
    <property type="term" value="F:metal ion binding"/>
    <property type="evidence" value="ECO:0007669"/>
    <property type="project" value="UniProtKB-KW"/>
</dbReference>
<dbReference type="RefSeq" id="WP_158049152.1">
    <property type="nucleotide sequence ID" value="NZ_DAWAFB010000004.1"/>
</dbReference>
<gene>
    <name evidence="8" type="ORF">F8C90_03930</name>
</gene>
<organism evidence="8 9">
    <name type="scientific">Ellagibacter isourolithinifaciens</name>
    <dbReference type="NCBI Taxonomy" id="2137581"/>
    <lineage>
        <taxon>Bacteria</taxon>
        <taxon>Bacillati</taxon>
        <taxon>Actinomycetota</taxon>
        <taxon>Coriobacteriia</taxon>
        <taxon>Eggerthellales</taxon>
        <taxon>Eggerthellaceae</taxon>
        <taxon>Ellagibacter</taxon>
    </lineage>
</organism>
<dbReference type="Gene3D" id="3.30.70.20">
    <property type="match status" value="1"/>
</dbReference>
<feature type="domain" description="4Fe-4S ferredoxin-type" evidence="7">
    <location>
        <begin position="59"/>
        <end position="90"/>
    </location>
</feature>
<comment type="caution">
    <text evidence="8">The sequence shown here is derived from an EMBL/GenBank/DDBJ whole genome shotgun (WGS) entry which is preliminary data.</text>
</comment>
<keyword evidence="6" id="KW-0411">Iron-sulfur</keyword>
<evidence type="ECO:0000313" key="8">
    <source>
        <dbReference type="EMBL" id="KAB1641318.1"/>
    </source>
</evidence>
<evidence type="ECO:0000313" key="9">
    <source>
        <dbReference type="Proteomes" id="UP000468668"/>
    </source>
</evidence>
<keyword evidence="3" id="KW-0479">Metal-binding</keyword>
<dbReference type="EMBL" id="WAJR01000006">
    <property type="protein sequence ID" value="KAB1641318.1"/>
    <property type="molecule type" value="Genomic_DNA"/>
</dbReference>
<keyword evidence="9" id="KW-1185">Reference proteome</keyword>
<name>A0A6N6NMJ6_9ACTN</name>
<protein>
    <submittedName>
        <fullName evidence="8">Oxidoreductase</fullName>
    </submittedName>
</protein>
<dbReference type="Pfam" id="PF13247">
    <property type="entry name" value="Fer4_11"/>
    <property type="match status" value="1"/>
</dbReference>
<proteinExistence type="predicted"/>
<dbReference type="Proteomes" id="UP000468668">
    <property type="component" value="Unassembled WGS sequence"/>
</dbReference>
<evidence type="ECO:0000256" key="3">
    <source>
        <dbReference type="ARBA" id="ARBA00022723"/>
    </source>
</evidence>
<evidence type="ECO:0000256" key="1">
    <source>
        <dbReference type="ARBA" id="ARBA00004196"/>
    </source>
</evidence>
<dbReference type="SUPFAM" id="SSF54862">
    <property type="entry name" value="4Fe-4S ferredoxins"/>
    <property type="match status" value="1"/>
</dbReference>
<keyword evidence="5" id="KW-0408">Iron</keyword>
<keyword evidence="4" id="KW-0677">Repeat</keyword>
<sequence length="111" mass="12561">MSKKALLINYKYCSGCHSCEIACRNHLQCGLGKWGIKLTEIQPFEAHPGDWNWDYVPVPTKLCDQCAERVEAGEKPACVKHCQSFCMEYGTPEEMAKRAEELGDKTAIFMI</sequence>
<reference evidence="8 9" key="1">
    <citation type="submission" date="2019-09" db="EMBL/GenBank/DDBJ databases">
        <title>Whole genome shotgun sequencing (WGS) of Ellagibacter isourolithinifaciens DSM 104140(T) and Adlercreutzia muris DSM 29508(T).</title>
        <authorList>
            <person name="Stoll D.A."/>
            <person name="Danylec N."/>
            <person name="Huch M."/>
        </authorList>
    </citation>
    <scope>NUCLEOTIDE SEQUENCE [LARGE SCALE GENOMIC DNA]</scope>
    <source>
        <strain evidence="8 9">DSM 104140</strain>
    </source>
</reference>
<accession>A0A6N6NMJ6</accession>
<evidence type="ECO:0000256" key="6">
    <source>
        <dbReference type="ARBA" id="ARBA00023014"/>
    </source>
</evidence>
<dbReference type="OrthoDB" id="5432641at2"/>
<dbReference type="PANTHER" id="PTHR43545:SF6">
    <property type="entry name" value="FORMATE DEHYDROGENASE, NITRATE-INDUCIBLE, IRON-SULFUR SUBUNIT"/>
    <property type="match status" value="1"/>
</dbReference>
<dbReference type="InterPro" id="IPR051555">
    <property type="entry name" value="FDH_Electron_Transfer_Unit"/>
</dbReference>